<keyword evidence="3" id="KW-1185">Reference proteome</keyword>
<dbReference type="AlphaFoldDB" id="A0A226ET27"/>
<organism evidence="2 3">
    <name type="scientific">Folsomia candida</name>
    <name type="common">Springtail</name>
    <dbReference type="NCBI Taxonomy" id="158441"/>
    <lineage>
        <taxon>Eukaryota</taxon>
        <taxon>Metazoa</taxon>
        <taxon>Ecdysozoa</taxon>
        <taxon>Arthropoda</taxon>
        <taxon>Hexapoda</taxon>
        <taxon>Collembola</taxon>
        <taxon>Entomobryomorpha</taxon>
        <taxon>Isotomoidea</taxon>
        <taxon>Isotomidae</taxon>
        <taxon>Proisotominae</taxon>
        <taxon>Folsomia</taxon>
    </lineage>
</organism>
<dbReference type="Proteomes" id="UP000198287">
    <property type="component" value="Unassembled WGS sequence"/>
</dbReference>
<dbReference type="EMBL" id="LNIX01000002">
    <property type="protein sequence ID" value="OXA60214.1"/>
    <property type="molecule type" value="Genomic_DNA"/>
</dbReference>
<evidence type="ECO:0000313" key="3">
    <source>
        <dbReference type="Proteomes" id="UP000198287"/>
    </source>
</evidence>
<sequence>MYTNAIIGSYNAIANSEHHAMIMKPPNARRNQPKKSHSKEGHAPTTRGNSAEENNPVATTASGANSVNSVLSPSSVKSSLNSPPTGPTHPHGHHTGPPSLPGLEVLANVSSVLVQPDKIFSPEVSKIGFTISVGDLPTKAGAPTSEVITTSPKSGSCHEVKLEIENTRPLLKCVPSEGTSSRSLSLQTLEGRSILQLHTITPYCCSWYQNLEAKISLTNGDNFGSIVKTAFGPCKCNRRFVLTCRKDGGMGDENSEKIQFSVETLMTHSELLIKENSEVVAKVSTIGLDCRTAYKVTFVKETELSSNFKALFIIFAINLHIAFAEKLNTCFGMCLCCIAGSSVAAWILCLL</sequence>
<evidence type="ECO:0000313" key="2">
    <source>
        <dbReference type="EMBL" id="OXA60214.1"/>
    </source>
</evidence>
<accession>A0A226ET27</accession>
<name>A0A226ET27_FOLCA</name>
<gene>
    <name evidence="2" type="ORF">Fcan01_04584</name>
</gene>
<evidence type="ECO:0008006" key="4">
    <source>
        <dbReference type="Google" id="ProtNLM"/>
    </source>
</evidence>
<protein>
    <recommendedName>
        <fullName evidence="4">Phospholipid scramblase</fullName>
    </recommendedName>
</protein>
<feature type="compositionally biased region" description="Low complexity" evidence="1">
    <location>
        <begin position="65"/>
        <end position="83"/>
    </location>
</feature>
<proteinExistence type="predicted"/>
<comment type="caution">
    <text evidence="2">The sequence shown here is derived from an EMBL/GenBank/DDBJ whole genome shotgun (WGS) entry which is preliminary data.</text>
</comment>
<feature type="compositionally biased region" description="Polar residues" evidence="1">
    <location>
        <begin position="46"/>
        <end position="64"/>
    </location>
</feature>
<reference evidence="2 3" key="1">
    <citation type="submission" date="2015-12" db="EMBL/GenBank/DDBJ databases">
        <title>The genome of Folsomia candida.</title>
        <authorList>
            <person name="Faddeeva A."/>
            <person name="Derks M.F."/>
            <person name="Anvar Y."/>
            <person name="Smit S."/>
            <person name="Van Straalen N."/>
            <person name="Roelofs D."/>
        </authorList>
    </citation>
    <scope>NUCLEOTIDE SEQUENCE [LARGE SCALE GENOMIC DNA]</scope>
    <source>
        <strain evidence="2 3">VU population</strain>
        <tissue evidence="2">Whole body</tissue>
    </source>
</reference>
<evidence type="ECO:0000256" key="1">
    <source>
        <dbReference type="SAM" id="MobiDB-lite"/>
    </source>
</evidence>
<feature type="region of interest" description="Disordered" evidence="1">
    <location>
        <begin position="26"/>
        <end position="102"/>
    </location>
</feature>